<evidence type="ECO:0000313" key="2">
    <source>
        <dbReference type="EMBL" id="AIE95435.1"/>
    </source>
</evidence>
<keyword evidence="1" id="KW-1133">Transmembrane helix</keyword>
<keyword evidence="1" id="KW-0812">Transmembrane</keyword>
<name>A0A075FUW6_9EURY</name>
<dbReference type="AlphaFoldDB" id="A0A075FUW6"/>
<dbReference type="EMBL" id="KF900452">
    <property type="protein sequence ID" value="AIE95435.1"/>
    <property type="molecule type" value="Genomic_DNA"/>
</dbReference>
<sequence>MLDWLLGSGLPFLIMALTIAIMAGIAYASTRRRQISKDLEMIESWSGFDPRELDEEFED</sequence>
<keyword evidence="1" id="KW-0472">Membrane</keyword>
<accession>A0A075FUW6</accession>
<organism evidence="2">
    <name type="scientific">uncultured marine group II/III euryarchaeote AD1000_66_B03</name>
    <dbReference type="NCBI Taxonomy" id="1457797"/>
    <lineage>
        <taxon>Archaea</taxon>
        <taxon>Methanobacteriati</taxon>
        <taxon>Methanobacteriota</taxon>
        <taxon>environmental samples</taxon>
    </lineage>
</organism>
<evidence type="ECO:0000256" key="1">
    <source>
        <dbReference type="SAM" id="Phobius"/>
    </source>
</evidence>
<protein>
    <submittedName>
        <fullName evidence="2">Uncharacterized protein</fullName>
    </submittedName>
</protein>
<reference evidence="2" key="1">
    <citation type="journal article" date="2014" name="Genome Biol. Evol.">
        <title>Pangenome evidence for extensive interdomain horizontal transfer affecting lineage core and shell genes in uncultured planktonic thaumarchaeota and euryarchaeota.</title>
        <authorList>
            <person name="Deschamps P."/>
            <person name="Zivanovic Y."/>
            <person name="Moreira D."/>
            <person name="Rodriguez-Valera F."/>
            <person name="Lopez-Garcia P."/>
        </authorList>
    </citation>
    <scope>NUCLEOTIDE SEQUENCE</scope>
</reference>
<feature type="transmembrane region" description="Helical" evidence="1">
    <location>
        <begin position="6"/>
        <end position="28"/>
    </location>
</feature>
<proteinExistence type="predicted"/>